<dbReference type="RefSeq" id="WP_011209517.1">
    <property type="nucleotide sequence ID" value="NZ_CAACYE020000001.1"/>
</dbReference>
<dbReference type="PROSITE" id="PS01117">
    <property type="entry name" value="HTH_MARR_1"/>
    <property type="match status" value="1"/>
</dbReference>
<dbReference type="AlphaFoldDB" id="A0A0H5NIC5"/>
<dbReference type="OMA" id="RHGDMRM"/>
<dbReference type="PANTHER" id="PTHR33164">
    <property type="entry name" value="TRANSCRIPTIONAL REGULATOR, MARR FAMILY"/>
    <property type="match status" value="1"/>
</dbReference>
<name>A0A0H5NIC5_NOCFR</name>
<dbReference type="PRINTS" id="PR00598">
    <property type="entry name" value="HTHMARR"/>
</dbReference>
<dbReference type="KEGG" id="nfr:ERS450000_01096"/>
<gene>
    <name evidence="5" type="ORF">ERS450000_01096</name>
</gene>
<dbReference type="Proteomes" id="UP000057820">
    <property type="component" value="Chromosome 1"/>
</dbReference>
<proteinExistence type="predicted"/>
<keyword evidence="2" id="KW-0238">DNA-binding</keyword>
<dbReference type="GO" id="GO:0006950">
    <property type="term" value="P:response to stress"/>
    <property type="evidence" value="ECO:0007669"/>
    <property type="project" value="TreeGrafter"/>
</dbReference>
<evidence type="ECO:0000256" key="4">
    <source>
        <dbReference type="SAM" id="MobiDB-lite"/>
    </source>
</evidence>
<accession>A0A0H5NIC5</accession>
<reference evidence="6" key="1">
    <citation type="submission" date="2015-03" db="EMBL/GenBank/DDBJ databases">
        <authorList>
            <consortium name="Pathogen Informatics"/>
        </authorList>
    </citation>
    <scope>NUCLEOTIDE SEQUENCE [LARGE SCALE GENOMIC DNA]</scope>
    <source>
        <strain evidence="6">NCTC11134</strain>
    </source>
</reference>
<dbReference type="Gene3D" id="1.10.10.10">
    <property type="entry name" value="Winged helix-like DNA-binding domain superfamily/Winged helix DNA-binding domain"/>
    <property type="match status" value="1"/>
</dbReference>
<sequence length="165" mass="17461">MPVSTETAQNLIKELYLIGRAIRGALAHPDEGALLPGAIGVLSTLETKGSCRQGDLAVSICISPSALSRHVTDLVAAGYVSRTADPSDGRATLIEVTDAGRALLERIRVSRAEGLQSVLSDWSEEEAERACTAVRKLRNSLADNAHRSVAGERKPVSNESQGTDV</sequence>
<evidence type="ECO:0000256" key="3">
    <source>
        <dbReference type="ARBA" id="ARBA00023163"/>
    </source>
</evidence>
<dbReference type="GO" id="GO:0003700">
    <property type="term" value="F:DNA-binding transcription factor activity"/>
    <property type="evidence" value="ECO:0007669"/>
    <property type="project" value="InterPro"/>
</dbReference>
<dbReference type="InterPro" id="IPR036388">
    <property type="entry name" value="WH-like_DNA-bd_sf"/>
</dbReference>
<dbReference type="GO" id="GO:0003677">
    <property type="term" value="F:DNA binding"/>
    <property type="evidence" value="ECO:0007669"/>
    <property type="project" value="UniProtKB-KW"/>
</dbReference>
<dbReference type="InterPro" id="IPR036390">
    <property type="entry name" value="WH_DNA-bd_sf"/>
</dbReference>
<evidence type="ECO:0000256" key="1">
    <source>
        <dbReference type="ARBA" id="ARBA00023015"/>
    </source>
</evidence>
<evidence type="ECO:0000313" key="6">
    <source>
        <dbReference type="Proteomes" id="UP000057820"/>
    </source>
</evidence>
<dbReference type="Pfam" id="PF01047">
    <property type="entry name" value="MarR"/>
    <property type="match status" value="1"/>
</dbReference>
<dbReference type="PROSITE" id="PS50995">
    <property type="entry name" value="HTH_MARR_2"/>
    <property type="match status" value="1"/>
</dbReference>
<dbReference type="PANTHER" id="PTHR33164:SF57">
    <property type="entry name" value="MARR-FAMILY TRANSCRIPTIONAL REGULATOR"/>
    <property type="match status" value="1"/>
</dbReference>
<feature type="region of interest" description="Disordered" evidence="4">
    <location>
        <begin position="145"/>
        <end position="165"/>
    </location>
</feature>
<evidence type="ECO:0000256" key="2">
    <source>
        <dbReference type="ARBA" id="ARBA00023125"/>
    </source>
</evidence>
<protein>
    <submittedName>
        <fullName evidence="5">Homoprotocatechuate degradation operon regulator, HpaR</fullName>
    </submittedName>
</protein>
<dbReference type="InterPro" id="IPR039422">
    <property type="entry name" value="MarR/SlyA-like"/>
</dbReference>
<keyword evidence="3" id="KW-0804">Transcription</keyword>
<dbReference type="SMART" id="SM00347">
    <property type="entry name" value="HTH_MARR"/>
    <property type="match status" value="1"/>
</dbReference>
<evidence type="ECO:0000313" key="5">
    <source>
        <dbReference type="EMBL" id="CRY74994.1"/>
    </source>
</evidence>
<dbReference type="GeneID" id="61133704"/>
<dbReference type="EMBL" id="LN868938">
    <property type="protein sequence ID" value="CRY74994.1"/>
    <property type="molecule type" value="Genomic_DNA"/>
</dbReference>
<keyword evidence="1" id="KW-0805">Transcription regulation</keyword>
<dbReference type="InterPro" id="IPR000835">
    <property type="entry name" value="HTH_MarR-typ"/>
</dbReference>
<dbReference type="InterPro" id="IPR023187">
    <property type="entry name" value="Tscrpt_reg_MarR-type_CS"/>
</dbReference>
<feature type="compositionally biased region" description="Basic and acidic residues" evidence="4">
    <location>
        <begin position="145"/>
        <end position="156"/>
    </location>
</feature>
<organism evidence="5 6">
    <name type="scientific">Nocardia farcinica</name>
    <dbReference type="NCBI Taxonomy" id="37329"/>
    <lineage>
        <taxon>Bacteria</taxon>
        <taxon>Bacillati</taxon>
        <taxon>Actinomycetota</taxon>
        <taxon>Actinomycetes</taxon>
        <taxon>Mycobacteriales</taxon>
        <taxon>Nocardiaceae</taxon>
        <taxon>Nocardia</taxon>
    </lineage>
</organism>
<dbReference type="SUPFAM" id="SSF46785">
    <property type="entry name" value="Winged helix' DNA-binding domain"/>
    <property type="match status" value="1"/>
</dbReference>